<feature type="transmembrane region" description="Helical" evidence="1">
    <location>
        <begin position="54"/>
        <end position="74"/>
    </location>
</feature>
<accession>L7C5U8</accession>
<feature type="transmembrane region" description="Helical" evidence="1">
    <location>
        <begin position="80"/>
        <end position="98"/>
    </location>
</feature>
<dbReference type="AlphaFoldDB" id="L7C5U8"/>
<keyword evidence="1" id="KW-0812">Transmembrane</keyword>
<keyword evidence="1" id="KW-0472">Membrane</keyword>
<proteinExistence type="predicted"/>
<sequence>MQYEARRVFTSIFIEVDQETVHWRYQNRCEEWKYSIPLTSVYSSPVKAVSKAKFLRAIVLLCVSPILAGAPLYFLSVYPSVVAAASLLAFFYAFYYLAPWYTGPIEWATFETDRPGRPLYLFRGSDAAEFDRFVSKLDKKVQQARQQAELTKSEPTQRNREK</sequence>
<organism evidence="2 3">
    <name type="scientific">Rhodopirellula baltica SWK14</name>
    <dbReference type="NCBI Taxonomy" id="993516"/>
    <lineage>
        <taxon>Bacteria</taxon>
        <taxon>Pseudomonadati</taxon>
        <taxon>Planctomycetota</taxon>
        <taxon>Planctomycetia</taxon>
        <taxon>Pirellulales</taxon>
        <taxon>Pirellulaceae</taxon>
        <taxon>Rhodopirellula</taxon>
    </lineage>
</organism>
<comment type="caution">
    <text evidence="2">The sequence shown here is derived from an EMBL/GenBank/DDBJ whole genome shotgun (WGS) entry which is preliminary data.</text>
</comment>
<gene>
    <name evidence="2" type="ORF">RBSWK_06527</name>
</gene>
<dbReference type="PATRIC" id="fig|993516.3.peg.6996"/>
<protein>
    <submittedName>
        <fullName evidence="2">Uncharacterized protein</fullName>
    </submittedName>
</protein>
<reference evidence="2 3" key="1">
    <citation type="journal article" date="2013" name="Mar. Genomics">
        <title>Expression of sulfatases in Rhodopirellula baltica and the diversity of sulfatases in the genus Rhodopirellula.</title>
        <authorList>
            <person name="Wegner C.E."/>
            <person name="Richter-Heitmann T."/>
            <person name="Klindworth A."/>
            <person name="Klockow C."/>
            <person name="Richter M."/>
            <person name="Achstetter T."/>
            <person name="Glockner F.O."/>
            <person name="Harder J."/>
        </authorList>
    </citation>
    <scope>NUCLEOTIDE SEQUENCE [LARGE SCALE GENOMIC DNA]</scope>
    <source>
        <strain evidence="2 3">SWK14</strain>
    </source>
</reference>
<keyword evidence="1" id="KW-1133">Transmembrane helix</keyword>
<evidence type="ECO:0000313" key="3">
    <source>
        <dbReference type="Proteomes" id="UP000010959"/>
    </source>
</evidence>
<dbReference type="Proteomes" id="UP000010959">
    <property type="component" value="Unassembled WGS sequence"/>
</dbReference>
<evidence type="ECO:0000313" key="2">
    <source>
        <dbReference type="EMBL" id="ELP29554.1"/>
    </source>
</evidence>
<dbReference type="EMBL" id="AMWG01000187">
    <property type="protein sequence ID" value="ELP29554.1"/>
    <property type="molecule type" value="Genomic_DNA"/>
</dbReference>
<name>L7C5U8_RHOBT</name>
<dbReference type="RefSeq" id="WP_007340940.1">
    <property type="nucleotide sequence ID" value="NZ_AMWG01000187.1"/>
</dbReference>
<evidence type="ECO:0000256" key="1">
    <source>
        <dbReference type="SAM" id="Phobius"/>
    </source>
</evidence>